<keyword evidence="2" id="KW-1185">Reference proteome</keyword>
<dbReference type="EMBL" id="CM055741">
    <property type="protein sequence ID" value="KAJ8002136.1"/>
    <property type="molecule type" value="Genomic_DNA"/>
</dbReference>
<organism evidence="1 2">
    <name type="scientific">Dallia pectoralis</name>
    <name type="common">Alaska blackfish</name>
    <dbReference type="NCBI Taxonomy" id="75939"/>
    <lineage>
        <taxon>Eukaryota</taxon>
        <taxon>Metazoa</taxon>
        <taxon>Chordata</taxon>
        <taxon>Craniata</taxon>
        <taxon>Vertebrata</taxon>
        <taxon>Euteleostomi</taxon>
        <taxon>Actinopterygii</taxon>
        <taxon>Neopterygii</taxon>
        <taxon>Teleostei</taxon>
        <taxon>Protacanthopterygii</taxon>
        <taxon>Esociformes</taxon>
        <taxon>Umbridae</taxon>
        <taxon>Dallia</taxon>
    </lineage>
</organism>
<evidence type="ECO:0000313" key="2">
    <source>
        <dbReference type="Proteomes" id="UP001157502"/>
    </source>
</evidence>
<reference evidence="1" key="1">
    <citation type="submission" date="2021-05" db="EMBL/GenBank/DDBJ databases">
        <authorList>
            <person name="Pan Q."/>
            <person name="Jouanno E."/>
            <person name="Zahm M."/>
            <person name="Klopp C."/>
            <person name="Cabau C."/>
            <person name="Louis A."/>
            <person name="Berthelot C."/>
            <person name="Parey E."/>
            <person name="Roest Crollius H."/>
            <person name="Montfort J."/>
            <person name="Robinson-Rechavi M."/>
            <person name="Bouchez O."/>
            <person name="Lampietro C."/>
            <person name="Lopez Roques C."/>
            <person name="Donnadieu C."/>
            <person name="Postlethwait J."/>
            <person name="Bobe J."/>
            <person name="Dillon D."/>
            <person name="Chandos A."/>
            <person name="von Hippel F."/>
            <person name="Guiguen Y."/>
        </authorList>
    </citation>
    <scope>NUCLEOTIDE SEQUENCE</scope>
    <source>
        <strain evidence="1">YG-Jan2019</strain>
    </source>
</reference>
<evidence type="ECO:0000313" key="1">
    <source>
        <dbReference type="EMBL" id="KAJ8002136.1"/>
    </source>
</evidence>
<comment type="caution">
    <text evidence="1">The sequence shown here is derived from an EMBL/GenBank/DDBJ whole genome shotgun (WGS) entry which is preliminary data.</text>
</comment>
<accession>A0ACC2GF45</accession>
<name>A0ACC2GF45_DALPE</name>
<proteinExistence type="predicted"/>
<sequence length="236" mass="27843">MTSIITLNEMEHLKWSEFGRPWPRHGLHLLHWFSQTFVTFDNNGNLVALYDPRTQAFGFHRFENRPEFNSDGSTLLPNQNIPYYEVGNLNTPGVEHLPDYVKQNHRRHRTSNMDRVIINVHSRLVVDKVYVTQHEDMRTFDQKNTYRISKGLVKIIRNLKLEDLLELTGYTVSANMMVFSAKRLESTDIEDANCLSPKQMTQHVIDMPDETWSLSNLPERRVYNQPRRERRCCVIL</sequence>
<protein>
    <submittedName>
        <fullName evidence="1">Uncharacterized protein</fullName>
    </submittedName>
</protein>
<dbReference type="Proteomes" id="UP001157502">
    <property type="component" value="Chromosome 14"/>
</dbReference>
<gene>
    <name evidence="1" type="ORF">DPEC_G00176690</name>
</gene>